<reference evidence="5 6" key="1">
    <citation type="submission" date="2024-09" db="EMBL/GenBank/DDBJ databases">
        <authorList>
            <person name="Sun Q."/>
            <person name="Mori K."/>
        </authorList>
    </citation>
    <scope>NUCLEOTIDE SEQUENCE [LARGE SCALE GENOMIC DNA]</scope>
    <source>
        <strain evidence="5 6">TISTR 1856</strain>
    </source>
</reference>
<organism evidence="5 6">
    <name type="scientific">Kineococcus gynurae</name>
    <dbReference type="NCBI Taxonomy" id="452979"/>
    <lineage>
        <taxon>Bacteria</taxon>
        <taxon>Bacillati</taxon>
        <taxon>Actinomycetota</taxon>
        <taxon>Actinomycetes</taxon>
        <taxon>Kineosporiales</taxon>
        <taxon>Kineosporiaceae</taxon>
        <taxon>Kineococcus</taxon>
    </lineage>
</organism>
<dbReference type="PANTHER" id="PTHR42781:SF4">
    <property type="entry name" value="SPERMIDINE_PUTRESCINE IMPORT ATP-BINDING PROTEIN POTA"/>
    <property type="match status" value="1"/>
</dbReference>
<dbReference type="RefSeq" id="WP_380136444.1">
    <property type="nucleotide sequence ID" value="NZ_JBHLUI010000006.1"/>
</dbReference>
<sequence>MEVTLENISIAYGGAVAVKDLSIHIKDAESLVLLGKSGCGKTTTMRSIAGLETPVSGRIVIGDQVVFDSEKGIDVPSYKRQVGMVFQSYAVWPHRTIFQNVAFPLKMQKLGRREIAERVAEVLEVVGLTDFADRGASLLSGGQMQRVALARSLVMRPRVLLLDEPLSNLDARLRERLRVELRSIQQKLDLTCVYVTHDQTEALALADRVALMQSGRIVQCAGPEEVYERPLSASIADFLGVANILPVDRPLDAGADARRFRLASTDLPVECGDVDGGPRSADADLRACIRPEDLHIEADVDGTVRANSWPGVVDVVSYQGATTVYQVALDRGPSLQISAPRRLQAPLVKGDRVRTSIAARDVQVLPAEVAA</sequence>
<dbReference type="InterPro" id="IPR017871">
    <property type="entry name" value="ABC_transporter-like_CS"/>
</dbReference>
<evidence type="ECO:0000256" key="2">
    <source>
        <dbReference type="ARBA" id="ARBA00022741"/>
    </source>
</evidence>
<dbReference type="Pfam" id="PF00005">
    <property type="entry name" value="ABC_tran"/>
    <property type="match status" value="1"/>
</dbReference>
<dbReference type="SUPFAM" id="SSF52540">
    <property type="entry name" value="P-loop containing nucleoside triphosphate hydrolases"/>
    <property type="match status" value="1"/>
</dbReference>
<dbReference type="Gene3D" id="2.40.50.100">
    <property type="match status" value="1"/>
</dbReference>
<dbReference type="InterPro" id="IPR027417">
    <property type="entry name" value="P-loop_NTPase"/>
</dbReference>
<keyword evidence="3 5" id="KW-0067">ATP-binding</keyword>
<evidence type="ECO:0000256" key="3">
    <source>
        <dbReference type="ARBA" id="ARBA00022840"/>
    </source>
</evidence>
<evidence type="ECO:0000256" key="1">
    <source>
        <dbReference type="ARBA" id="ARBA00022448"/>
    </source>
</evidence>
<dbReference type="PROSITE" id="PS00211">
    <property type="entry name" value="ABC_TRANSPORTER_1"/>
    <property type="match status" value="1"/>
</dbReference>
<dbReference type="InterPro" id="IPR013611">
    <property type="entry name" value="Transp-assoc_OB_typ2"/>
</dbReference>
<proteinExistence type="predicted"/>
<dbReference type="InterPro" id="IPR003593">
    <property type="entry name" value="AAA+_ATPase"/>
</dbReference>
<evidence type="ECO:0000259" key="4">
    <source>
        <dbReference type="PROSITE" id="PS50893"/>
    </source>
</evidence>
<accession>A0ABV5LMM5</accession>
<dbReference type="Pfam" id="PF08402">
    <property type="entry name" value="TOBE_2"/>
    <property type="match status" value="1"/>
</dbReference>
<dbReference type="PANTHER" id="PTHR42781">
    <property type="entry name" value="SPERMIDINE/PUTRESCINE IMPORT ATP-BINDING PROTEIN POTA"/>
    <property type="match status" value="1"/>
</dbReference>
<evidence type="ECO:0000313" key="6">
    <source>
        <dbReference type="Proteomes" id="UP001589748"/>
    </source>
</evidence>
<gene>
    <name evidence="5" type="ORF">ACFFVI_00070</name>
</gene>
<dbReference type="InterPro" id="IPR003439">
    <property type="entry name" value="ABC_transporter-like_ATP-bd"/>
</dbReference>
<feature type="domain" description="ABC transporter" evidence="4">
    <location>
        <begin position="3"/>
        <end position="239"/>
    </location>
</feature>
<name>A0ABV5LMM5_9ACTN</name>
<dbReference type="EMBL" id="JBHMDM010000001">
    <property type="protein sequence ID" value="MFB9375354.1"/>
    <property type="molecule type" value="Genomic_DNA"/>
</dbReference>
<dbReference type="Gene3D" id="3.40.50.300">
    <property type="entry name" value="P-loop containing nucleotide triphosphate hydrolases"/>
    <property type="match status" value="1"/>
</dbReference>
<keyword evidence="6" id="KW-1185">Reference proteome</keyword>
<dbReference type="GO" id="GO:0005524">
    <property type="term" value="F:ATP binding"/>
    <property type="evidence" value="ECO:0007669"/>
    <property type="project" value="UniProtKB-KW"/>
</dbReference>
<keyword evidence="1" id="KW-0813">Transport</keyword>
<dbReference type="Proteomes" id="UP001589748">
    <property type="component" value="Unassembled WGS sequence"/>
</dbReference>
<dbReference type="SMART" id="SM00382">
    <property type="entry name" value="AAA"/>
    <property type="match status" value="1"/>
</dbReference>
<dbReference type="InterPro" id="IPR008995">
    <property type="entry name" value="Mo/tungstate-bd_C_term_dom"/>
</dbReference>
<comment type="caution">
    <text evidence="5">The sequence shown here is derived from an EMBL/GenBank/DDBJ whole genome shotgun (WGS) entry which is preliminary data.</text>
</comment>
<evidence type="ECO:0000313" key="5">
    <source>
        <dbReference type="EMBL" id="MFB9375354.1"/>
    </source>
</evidence>
<dbReference type="PROSITE" id="PS50893">
    <property type="entry name" value="ABC_TRANSPORTER_2"/>
    <property type="match status" value="1"/>
</dbReference>
<protein>
    <submittedName>
        <fullName evidence="5">ABC transporter ATP-binding protein</fullName>
    </submittedName>
</protein>
<keyword evidence="2" id="KW-0547">Nucleotide-binding</keyword>
<dbReference type="InterPro" id="IPR050093">
    <property type="entry name" value="ABC_SmlMolc_Importer"/>
</dbReference>
<dbReference type="SUPFAM" id="SSF50331">
    <property type="entry name" value="MOP-like"/>
    <property type="match status" value="1"/>
</dbReference>